<accession>A0A0V1C069</accession>
<keyword evidence="1" id="KW-0812">Transmembrane</keyword>
<reference evidence="2 3" key="1">
    <citation type="submission" date="2015-01" db="EMBL/GenBank/DDBJ databases">
        <title>Evolution of Trichinella species and genotypes.</title>
        <authorList>
            <person name="Korhonen P.K."/>
            <person name="Edoardo P."/>
            <person name="Giuseppe L.R."/>
            <person name="Gasser R.B."/>
        </authorList>
    </citation>
    <scope>NUCLEOTIDE SEQUENCE [LARGE SCALE GENOMIC DNA]</scope>
    <source>
        <strain evidence="2">ISS3</strain>
    </source>
</reference>
<dbReference type="InParanoid" id="A0A0V1C069"/>
<name>A0A0V1C069_TRISP</name>
<proteinExistence type="predicted"/>
<gene>
    <name evidence="2" type="ORF">T01_10025</name>
</gene>
<dbReference type="Proteomes" id="UP000054776">
    <property type="component" value="Unassembled WGS sequence"/>
</dbReference>
<sequence length="90" mass="10528">MHLLKHQLQFHVRYMVHLQSVDGSMVESLPPTQGTRVRFPVGAGPFSILNIVDVLQIVNVYILILTILRHRKIKFAYSYLFILIRHDNFI</sequence>
<evidence type="ECO:0000313" key="2">
    <source>
        <dbReference type="EMBL" id="KRY42725.1"/>
    </source>
</evidence>
<feature type="transmembrane region" description="Helical" evidence="1">
    <location>
        <begin position="46"/>
        <end position="68"/>
    </location>
</feature>
<evidence type="ECO:0000313" key="3">
    <source>
        <dbReference type="Proteomes" id="UP000054776"/>
    </source>
</evidence>
<dbReference type="AlphaFoldDB" id="A0A0V1C069"/>
<protein>
    <submittedName>
        <fullName evidence="2">Uncharacterized protein</fullName>
    </submittedName>
</protein>
<organism evidence="2 3">
    <name type="scientific">Trichinella spiralis</name>
    <name type="common">Trichina worm</name>
    <dbReference type="NCBI Taxonomy" id="6334"/>
    <lineage>
        <taxon>Eukaryota</taxon>
        <taxon>Metazoa</taxon>
        <taxon>Ecdysozoa</taxon>
        <taxon>Nematoda</taxon>
        <taxon>Enoplea</taxon>
        <taxon>Dorylaimia</taxon>
        <taxon>Trichinellida</taxon>
        <taxon>Trichinellidae</taxon>
        <taxon>Trichinella</taxon>
    </lineage>
</organism>
<keyword evidence="1" id="KW-0472">Membrane</keyword>
<dbReference type="EMBL" id="JYDH01000003">
    <property type="protein sequence ID" value="KRY42725.1"/>
    <property type="molecule type" value="Genomic_DNA"/>
</dbReference>
<evidence type="ECO:0000256" key="1">
    <source>
        <dbReference type="SAM" id="Phobius"/>
    </source>
</evidence>
<keyword evidence="1" id="KW-1133">Transmembrane helix</keyword>
<keyword evidence="3" id="KW-1185">Reference proteome</keyword>
<comment type="caution">
    <text evidence="2">The sequence shown here is derived from an EMBL/GenBank/DDBJ whole genome shotgun (WGS) entry which is preliminary data.</text>
</comment>